<evidence type="ECO:0000313" key="2">
    <source>
        <dbReference type="EMBL" id="KAL0327906.1"/>
    </source>
</evidence>
<sequence length="154" mass="17868">MTQIERPRSPSKAVTNSCWAQLQPSKFSHGLPNLNFLRNRLVKLALRGSVTVGIINLKHVLIQLTHEEDFSRLWLRGEWQFDDFQMQVFKWTPKFNPQMESPIALVWIKFLELPCYLFEKRALFGLANLIGKPLRMDEATADLSRPSLQECALN</sequence>
<dbReference type="PANTHER" id="PTHR31286:SF179">
    <property type="entry name" value="RNASE H TYPE-1 DOMAIN-CONTAINING PROTEIN"/>
    <property type="match status" value="1"/>
</dbReference>
<reference evidence="2" key="1">
    <citation type="submission" date="2020-06" db="EMBL/GenBank/DDBJ databases">
        <authorList>
            <person name="Li T."/>
            <person name="Hu X."/>
            <person name="Zhang T."/>
            <person name="Song X."/>
            <person name="Zhang H."/>
            <person name="Dai N."/>
            <person name="Sheng W."/>
            <person name="Hou X."/>
            <person name="Wei L."/>
        </authorList>
    </citation>
    <scope>NUCLEOTIDE SEQUENCE</scope>
    <source>
        <strain evidence="2">KEN8</strain>
        <tissue evidence="2">Leaf</tissue>
    </source>
</reference>
<gene>
    <name evidence="2" type="ORF">Scaly_2223200</name>
</gene>
<organism evidence="2">
    <name type="scientific">Sesamum calycinum</name>
    <dbReference type="NCBI Taxonomy" id="2727403"/>
    <lineage>
        <taxon>Eukaryota</taxon>
        <taxon>Viridiplantae</taxon>
        <taxon>Streptophyta</taxon>
        <taxon>Embryophyta</taxon>
        <taxon>Tracheophyta</taxon>
        <taxon>Spermatophyta</taxon>
        <taxon>Magnoliopsida</taxon>
        <taxon>eudicotyledons</taxon>
        <taxon>Gunneridae</taxon>
        <taxon>Pentapetalae</taxon>
        <taxon>asterids</taxon>
        <taxon>lamiids</taxon>
        <taxon>Lamiales</taxon>
        <taxon>Pedaliaceae</taxon>
        <taxon>Sesamum</taxon>
    </lineage>
</organism>
<dbReference type="AlphaFoldDB" id="A0AAW2MBT8"/>
<proteinExistence type="predicted"/>
<dbReference type="PANTHER" id="PTHR31286">
    <property type="entry name" value="GLYCINE-RICH CELL WALL STRUCTURAL PROTEIN 1.8-LIKE"/>
    <property type="match status" value="1"/>
</dbReference>
<dbReference type="InterPro" id="IPR025558">
    <property type="entry name" value="DUF4283"/>
</dbReference>
<feature type="domain" description="DUF4283" evidence="1">
    <location>
        <begin position="26"/>
        <end position="98"/>
    </location>
</feature>
<reference evidence="2" key="2">
    <citation type="journal article" date="2024" name="Plant">
        <title>Genomic evolution and insights into agronomic trait innovations of Sesamum species.</title>
        <authorList>
            <person name="Miao H."/>
            <person name="Wang L."/>
            <person name="Qu L."/>
            <person name="Liu H."/>
            <person name="Sun Y."/>
            <person name="Le M."/>
            <person name="Wang Q."/>
            <person name="Wei S."/>
            <person name="Zheng Y."/>
            <person name="Lin W."/>
            <person name="Duan Y."/>
            <person name="Cao H."/>
            <person name="Xiong S."/>
            <person name="Wang X."/>
            <person name="Wei L."/>
            <person name="Li C."/>
            <person name="Ma Q."/>
            <person name="Ju M."/>
            <person name="Zhao R."/>
            <person name="Li G."/>
            <person name="Mu C."/>
            <person name="Tian Q."/>
            <person name="Mei H."/>
            <person name="Zhang T."/>
            <person name="Gao T."/>
            <person name="Zhang H."/>
        </authorList>
    </citation>
    <scope>NUCLEOTIDE SEQUENCE</scope>
    <source>
        <strain evidence="2">KEN8</strain>
    </source>
</reference>
<name>A0AAW2MBT8_9LAMI</name>
<protein>
    <recommendedName>
        <fullName evidence="1">DUF4283 domain-containing protein</fullName>
    </recommendedName>
</protein>
<comment type="caution">
    <text evidence="2">The sequence shown here is derived from an EMBL/GenBank/DDBJ whole genome shotgun (WGS) entry which is preliminary data.</text>
</comment>
<dbReference type="InterPro" id="IPR040256">
    <property type="entry name" value="At4g02000-like"/>
</dbReference>
<accession>A0AAW2MBT8</accession>
<dbReference type="EMBL" id="JACGWM010000014">
    <property type="protein sequence ID" value="KAL0327906.1"/>
    <property type="molecule type" value="Genomic_DNA"/>
</dbReference>
<dbReference type="Pfam" id="PF14111">
    <property type="entry name" value="DUF4283"/>
    <property type="match status" value="1"/>
</dbReference>
<evidence type="ECO:0000259" key="1">
    <source>
        <dbReference type="Pfam" id="PF14111"/>
    </source>
</evidence>